<dbReference type="OrthoDB" id="9799122at2"/>
<evidence type="ECO:0000259" key="1">
    <source>
        <dbReference type="Pfam" id="PF01323"/>
    </source>
</evidence>
<evidence type="ECO:0000313" key="2">
    <source>
        <dbReference type="EMBL" id="AZP13695.1"/>
    </source>
</evidence>
<dbReference type="Proteomes" id="UP000275663">
    <property type="component" value="Chromosome"/>
</dbReference>
<dbReference type="KEGG" id="upv:EJN92_17905"/>
<dbReference type="AlphaFoldDB" id="A0A3S9HNP0"/>
<dbReference type="SUPFAM" id="SSF52833">
    <property type="entry name" value="Thioredoxin-like"/>
    <property type="match status" value="1"/>
</dbReference>
<dbReference type="EMBL" id="CP034464">
    <property type="protein sequence ID" value="AZP13695.1"/>
    <property type="molecule type" value="Genomic_DNA"/>
</dbReference>
<reference evidence="2 3" key="1">
    <citation type="journal article" date="2011" name="Int. J. Syst. Evol. Microbiol.">
        <title>Description of Undibacterium oligocarboniphilum sp. nov., isolated from purified water, and Undibacterium pigrum strain CCUG 49012 as the type strain of Undibacterium parvum sp. nov., and emended descriptions of the genus Undibacterium and the species Undibacterium pigrum.</title>
        <authorList>
            <person name="Eder W."/>
            <person name="Wanner G."/>
            <person name="Ludwig W."/>
            <person name="Busse H.J."/>
            <person name="Ziemke-Kageler F."/>
            <person name="Lang E."/>
        </authorList>
    </citation>
    <scope>NUCLEOTIDE SEQUENCE [LARGE SCALE GENOMIC DNA]</scope>
    <source>
        <strain evidence="2 3">DSM 23061</strain>
    </source>
</reference>
<dbReference type="RefSeq" id="WP_126129064.1">
    <property type="nucleotide sequence ID" value="NZ_CP034464.1"/>
</dbReference>
<dbReference type="Gene3D" id="3.40.30.10">
    <property type="entry name" value="Glutaredoxin"/>
    <property type="match status" value="1"/>
</dbReference>
<dbReference type="PANTHER" id="PTHR13887">
    <property type="entry name" value="GLUTATHIONE S-TRANSFERASE KAPPA"/>
    <property type="match status" value="1"/>
</dbReference>
<dbReference type="PANTHER" id="PTHR13887:SF41">
    <property type="entry name" value="THIOREDOXIN SUPERFAMILY PROTEIN"/>
    <property type="match status" value="1"/>
</dbReference>
<dbReference type="CDD" id="cd03024">
    <property type="entry name" value="DsbA_FrnE"/>
    <property type="match status" value="1"/>
</dbReference>
<organism evidence="2 3">
    <name type="scientific">Undibacterium parvum</name>
    <dbReference type="NCBI Taxonomy" id="401471"/>
    <lineage>
        <taxon>Bacteria</taxon>
        <taxon>Pseudomonadati</taxon>
        <taxon>Pseudomonadota</taxon>
        <taxon>Betaproteobacteria</taxon>
        <taxon>Burkholderiales</taxon>
        <taxon>Oxalobacteraceae</taxon>
        <taxon>Undibacterium</taxon>
    </lineage>
</organism>
<dbReference type="Pfam" id="PF01323">
    <property type="entry name" value="DSBA"/>
    <property type="match status" value="1"/>
</dbReference>
<protein>
    <submittedName>
        <fullName evidence="2">DsbA family oxidoreductase</fullName>
    </submittedName>
</protein>
<sequence>MKQEIKIDFVSDVSCPWCIIGLKSLEAAIQNIGDAASVQIHFQPFEINPAMRPEGQDIAEHLTEKYGTTPAQIAQTREMIRARGAEVGFKFDMATRSRIYNTFDAHRLLHWAELQGRQHALKLALFEVYFSQGESPAAHEVLLRVAGEVGLDTVEAARILESDAYAAEVRERERFYQQQGISSVPAIIINERHLISGGQPAEVFEEALRKIMVQG</sequence>
<dbReference type="InterPro" id="IPR036249">
    <property type="entry name" value="Thioredoxin-like_sf"/>
</dbReference>
<feature type="domain" description="DSBA-like thioredoxin" evidence="1">
    <location>
        <begin position="7"/>
        <end position="208"/>
    </location>
</feature>
<name>A0A3S9HNP0_9BURK</name>
<dbReference type="GO" id="GO:0016491">
    <property type="term" value="F:oxidoreductase activity"/>
    <property type="evidence" value="ECO:0007669"/>
    <property type="project" value="InterPro"/>
</dbReference>
<dbReference type="InterPro" id="IPR001853">
    <property type="entry name" value="DSBA-like_thioredoxin_dom"/>
</dbReference>
<accession>A0A3S9HNP0</accession>
<gene>
    <name evidence="2" type="ORF">EJN92_17905</name>
</gene>
<evidence type="ECO:0000313" key="3">
    <source>
        <dbReference type="Proteomes" id="UP000275663"/>
    </source>
</evidence>
<proteinExistence type="predicted"/>
<keyword evidence="3" id="KW-1185">Reference proteome</keyword>